<evidence type="ECO:0000256" key="1">
    <source>
        <dbReference type="SAM" id="Phobius"/>
    </source>
</evidence>
<accession>A0A7H8TKU8</accession>
<dbReference type="Proteomes" id="UP000509418">
    <property type="component" value="Chromosome"/>
</dbReference>
<dbReference type="EMBL" id="CP056041">
    <property type="protein sequence ID" value="QKZ24075.1"/>
    <property type="molecule type" value="Genomic_DNA"/>
</dbReference>
<keyword evidence="1" id="KW-0472">Membrane</keyword>
<name>A0A7H8TKU8_STRCX</name>
<dbReference type="RefSeq" id="WP_176578656.1">
    <property type="nucleotide sequence ID" value="NZ_CBDRGH010000013.1"/>
</dbReference>
<feature type="transmembrane region" description="Helical" evidence="1">
    <location>
        <begin position="42"/>
        <end position="64"/>
    </location>
</feature>
<dbReference type="AlphaFoldDB" id="A0A7H8TKU8"/>
<reference evidence="2 3" key="1">
    <citation type="submission" date="2020-06" db="EMBL/GenBank/DDBJ databases">
        <title>Genome mining for natural products.</title>
        <authorList>
            <person name="Zhang B."/>
            <person name="Shi J."/>
            <person name="Ge H."/>
        </authorList>
    </citation>
    <scope>NUCLEOTIDE SEQUENCE [LARGE SCALE GENOMIC DNA]</scope>
    <source>
        <strain evidence="2 3">NA02069</strain>
    </source>
</reference>
<sequence length="104" mass="10990">MNPYIAIPLALVMLLIAASGVAAVTHAWMLPWNRRHVRSPRVHGWGQLVLAFALGWQLVCGMLIGDSGARATGTLIGSGLLLAGLVVMMVGQLAGRDRTSGCTR</sequence>
<gene>
    <name evidence="2" type="ORF">HUT05_46105</name>
</gene>
<evidence type="ECO:0000313" key="2">
    <source>
        <dbReference type="EMBL" id="QKZ24075.1"/>
    </source>
</evidence>
<keyword evidence="3" id="KW-1185">Reference proteome</keyword>
<protein>
    <submittedName>
        <fullName evidence="2">Uncharacterized protein</fullName>
    </submittedName>
</protein>
<keyword evidence="1" id="KW-1133">Transmembrane helix</keyword>
<feature type="transmembrane region" description="Helical" evidence="1">
    <location>
        <begin position="6"/>
        <end position="30"/>
    </location>
</feature>
<keyword evidence="1" id="KW-0812">Transmembrane</keyword>
<proteinExistence type="predicted"/>
<evidence type="ECO:0000313" key="3">
    <source>
        <dbReference type="Proteomes" id="UP000509418"/>
    </source>
</evidence>
<organism evidence="2 3">
    <name type="scientific">Streptomyces chartreusis</name>
    <dbReference type="NCBI Taxonomy" id="1969"/>
    <lineage>
        <taxon>Bacteria</taxon>
        <taxon>Bacillati</taxon>
        <taxon>Actinomycetota</taxon>
        <taxon>Actinomycetes</taxon>
        <taxon>Kitasatosporales</taxon>
        <taxon>Streptomycetaceae</taxon>
        <taxon>Streptomyces</taxon>
    </lineage>
</organism>
<feature type="transmembrane region" description="Helical" evidence="1">
    <location>
        <begin position="76"/>
        <end position="95"/>
    </location>
</feature>